<name>A0A378UH22_BERDE</name>
<keyword evidence="2" id="KW-0285">Flavoprotein</keyword>
<dbReference type="InterPro" id="IPR003953">
    <property type="entry name" value="FAD-dep_OxRdtase_2_FAD-bd"/>
</dbReference>
<evidence type="ECO:0000259" key="5">
    <source>
        <dbReference type="Pfam" id="PF00890"/>
    </source>
</evidence>
<reference evidence="6 7" key="1">
    <citation type="submission" date="2018-06" db="EMBL/GenBank/DDBJ databases">
        <authorList>
            <consortium name="Pathogen Informatics"/>
            <person name="Doyle S."/>
        </authorList>
    </citation>
    <scope>NUCLEOTIDE SEQUENCE [LARGE SCALE GENOMIC DNA]</scope>
    <source>
        <strain evidence="6 7">NCTC10295</strain>
    </source>
</reference>
<comment type="cofactor">
    <cofactor evidence="1">
        <name>FAD</name>
        <dbReference type="ChEBI" id="CHEBI:57692"/>
    </cofactor>
</comment>
<accession>A0A378UH22</accession>
<dbReference type="Gene3D" id="3.50.50.60">
    <property type="entry name" value="FAD/NAD(P)-binding domain"/>
    <property type="match status" value="2"/>
</dbReference>
<gene>
    <name evidence="6" type="primary">kstD_1</name>
    <name evidence="6" type="ORF">NCTC10295_00753</name>
</gene>
<dbReference type="PANTHER" id="PTHR43400">
    <property type="entry name" value="FUMARATE REDUCTASE"/>
    <property type="match status" value="1"/>
</dbReference>
<feature type="domain" description="FAD-dependent oxidoreductase 2 FAD-binding" evidence="5">
    <location>
        <begin position="15"/>
        <end position="556"/>
    </location>
</feature>
<dbReference type="GO" id="GO:0008202">
    <property type="term" value="P:steroid metabolic process"/>
    <property type="evidence" value="ECO:0007669"/>
    <property type="project" value="UniProtKB-ARBA"/>
</dbReference>
<dbReference type="InterPro" id="IPR036188">
    <property type="entry name" value="FAD/NAD-bd_sf"/>
</dbReference>
<dbReference type="Pfam" id="PF00890">
    <property type="entry name" value="FAD_binding_2"/>
    <property type="match status" value="1"/>
</dbReference>
<evidence type="ECO:0000256" key="4">
    <source>
        <dbReference type="ARBA" id="ARBA00023002"/>
    </source>
</evidence>
<dbReference type="SUPFAM" id="SSF51905">
    <property type="entry name" value="FAD/NAD(P)-binding domain"/>
    <property type="match status" value="1"/>
</dbReference>
<keyword evidence="3" id="KW-0274">FAD</keyword>
<evidence type="ECO:0000256" key="1">
    <source>
        <dbReference type="ARBA" id="ARBA00001974"/>
    </source>
</evidence>
<evidence type="ECO:0000256" key="3">
    <source>
        <dbReference type="ARBA" id="ARBA00022827"/>
    </source>
</evidence>
<keyword evidence="7" id="KW-1185">Reference proteome</keyword>
<dbReference type="GO" id="GO:0047571">
    <property type="term" value="F:3-oxosteroid 1-dehydrogenase activity"/>
    <property type="evidence" value="ECO:0007669"/>
    <property type="project" value="UniProtKB-EC"/>
</dbReference>
<dbReference type="Proteomes" id="UP000254651">
    <property type="component" value="Unassembled WGS sequence"/>
</dbReference>
<keyword evidence="4 6" id="KW-0560">Oxidoreductase</keyword>
<evidence type="ECO:0000313" key="7">
    <source>
        <dbReference type="Proteomes" id="UP000254651"/>
    </source>
</evidence>
<dbReference type="RefSeq" id="WP_066079134.1">
    <property type="nucleotide sequence ID" value="NZ_CP181246.1"/>
</dbReference>
<evidence type="ECO:0000256" key="2">
    <source>
        <dbReference type="ARBA" id="ARBA00022630"/>
    </source>
</evidence>
<protein>
    <submittedName>
        <fullName evidence="6">3-oxosteroid 1-dehydrogenase</fullName>
        <ecNumber evidence="6">1.3.99.4</ecNumber>
    </submittedName>
</protein>
<dbReference type="PANTHER" id="PTHR43400:SF10">
    <property type="entry name" value="3-OXOSTEROID 1-DEHYDROGENASE"/>
    <property type="match status" value="1"/>
</dbReference>
<proteinExistence type="predicted"/>
<evidence type="ECO:0000313" key="6">
    <source>
        <dbReference type="EMBL" id="STZ75999.1"/>
    </source>
</evidence>
<sequence length="599" mass="64116">MSQQTMQNIPQWHCDVLVAGSGAGGLAAAVTAAHHGLKVIVAERAASCGGATARSGGWAWTPGNPLAKADGVNEPRDDFRNYLKAVIGEADYDHERIEMFLENVPHMVGFFENSTPLKFTPGAKICDIYGRLPGAGTGHRSVAATPFYAKQLPRHLLGILPDQYKMTSFWGMGIMAGPDLGHFLNAMKKPQSFLYAAKRFGIHLYDKIVYKRNMQMVNGLAMIARLVQAADEKGVDIQVNTSVKALIEDGNGKTVGAYLDTPQGTVQVRAAKGVVLATGGYPANIERRKNFPRNPDGTQHWTLAPQEADGAGLALAESAGGYLDDSGRSPAAWCPVSVVKFKDGSEGVFPHIADRAKPGIIGVLKNGKRFVNEANGYYDYVAGMLQAVPEGEAVESWLIGDKRAVRSYMFGYAKPRPIPLAVYTRYLKCIEEADTLDELAEKCGIDPVGLMSTVAGFNRMAKQGKDTDFGRGDTPFNRYGGDASTGYPNPSLAPLGKGPYYAVKVQVGSFGTFAGIAVDAFSRVLRRDGSISDGLYAVGLDQKSVFGGNYPCGGINIGPALTFGYTAARHIAGVTEYEDDGSVCPSADYQGSLLRPSEK</sequence>
<dbReference type="InterPro" id="IPR027477">
    <property type="entry name" value="Succ_DH/fumarate_Rdtase_cat_sf"/>
</dbReference>
<dbReference type="EMBL" id="UGQS01000001">
    <property type="protein sequence ID" value="STZ75999.1"/>
    <property type="molecule type" value="Genomic_DNA"/>
</dbReference>
<dbReference type="SUPFAM" id="SSF56425">
    <property type="entry name" value="Succinate dehydrogenase/fumarate reductase flavoprotein, catalytic domain"/>
    <property type="match status" value="1"/>
</dbReference>
<dbReference type="EC" id="1.3.99.4" evidence="6"/>
<dbReference type="InterPro" id="IPR050315">
    <property type="entry name" value="FAD-oxidoreductase_2"/>
</dbReference>
<dbReference type="AlphaFoldDB" id="A0A378UH22"/>
<organism evidence="6 7">
    <name type="scientific">Bergeriella denitrificans</name>
    <name type="common">Neisseria denitrificans</name>
    <dbReference type="NCBI Taxonomy" id="494"/>
    <lineage>
        <taxon>Bacteria</taxon>
        <taxon>Pseudomonadati</taxon>
        <taxon>Pseudomonadota</taxon>
        <taxon>Betaproteobacteria</taxon>
        <taxon>Neisseriales</taxon>
        <taxon>Neisseriaceae</taxon>
        <taxon>Bergeriella</taxon>
    </lineage>
</organism>